<evidence type="ECO:0000256" key="1">
    <source>
        <dbReference type="SAM" id="SignalP"/>
    </source>
</evidence>
<dbReference type="RefSeq" id="WP_271092353.1">
    <property type="nucleotide sequence ID" value="NZ_JAPJZH010000023.1"/>
</dbReference>
<dbReference type="Proteomes" id="UP001148313">
    <property type="component" value="Unassembled WGS sequence"/>
</dbReference>
<protein>
    <submittedName>
        <fullName evidence="2">Tat pathway signal sequence domain protein</fullName>
    </submittedName>
</protein>
<organism evidence="2 3">
    <name type="scientific">Hoeflea poritis</name>
    <dbReference type="NCBI Taxonomy" id="2993659"/>
    <lineage>
        <taxon>Bacteria</taxon>
        <taxon>Pseudomonadati</taxon>
        <taxon>Pseudomonadota</taxon>
        <taxon>Alphaproteobacteria</taxon>
        <taxon>Hyphomicrobiales</taxon>
        <taxon>Rhizobiaceae</taxon>
        <taxon>Hoeflea</taxon>
    </lineage>
</organism>
<comment type="caution">
    <text evidence="2">The sequence shown here is derived from an EMBL/GenBank/DDBJ whole genome shotgun (WGS) entry which is preliminary data.</text>
</comment>
<reference evidence="2" key="1">
    <citation type="submission" date="2022-11" db="EMBL/GenBank/DDBJ databases">
        <title>Hoeflea poritis sp. nov., isolated from scleractinian coral Porites lutea.</title>
        <authorList>
            <person name="Zhang G."/>
            <person name="Wei Q."/>
            <person name="Cai L."/>
        </authorList>
    </citation>
    <scope>NUCLEOTIDE SEQUENCE</scope>
    <source>
        <strain evidence="2">E7-10</strain>
    </source>
</reference>
<keyword evidence="1" id="KW-0732">Signal</keyword>
<keyword evidence="3" id="KW-1185">Reference proteome</keyword>
<feature type="signal peptide" evidence="1">
    <location>
        <begin position="1"/>
        <end position="22"/>
    </location>
</feature>
<feature type="chain" id="PRO_5045447426" evidence="1">
    <location>
        <begin position="23"/>
        <end position="152"/>
    </location>
</feature>
<gene>
    <name evidence="2" type="ORF">OOZ53_24225</name>
</gene>
<evidence type="ECO:0000313" key="2">
    <source>
        <dbReference type="EMBL" id="MDA4848487.1"/>
    </source>
</evidence>
<name>A0ABT4VUU6_9HYPH</name>
<accession>A0ABT4VUU6</accession>
<dbReference type="EMBL" id="JAPJZH010000023">
    <property type="protein sequence ID" value="MDA4848487.1"/>
    <property type="molecule type" value="Genomic_DNA"/>
</dbReference>
<dbReference type="NCBIfam" id="NF041384">
    <property type="entry name" value="YHS_seleno_dom"/>
    <property type="match status" value="1"/>
</dbReference>
<proteinExistence type="predicted"/>
<sequence length="152" mass="16789">MRRKLHIAIAAFLFLALQPAVALSQEIFTRGGSALALEGFDAVSYFASGKPVAGDPNIVSNYKGVAWRFANARNKAAFDANPRKYAPQYGGHCAWGTARGYAVRGDPKVWRIVGGKLYLNYNRSVQSKWNRDIPGFISQGDRNWPAVLKTKK</sequence>
<evidence type="ECO:0000313" key="3">
    <source>
        <dbReference type="Proteomes" id="UP001148313"/>
    </source>
</evidence>